<feature type="compositionally biased region" description="Polar residues" evidence="1">
    <location>
        <begin position="25"/>
        <end position="37"/>
    </location>
</feature>
<dbReference type="EMBL" id="MRZV01000252">
    <property type="protein sequence ID" value="PIK54347.1"/>
    <property type="molecule type" value="Genomic_DNA"/>
</dbReference>
<feature type="domain" description="NACHT" evidence="2">
    <location>
        <begin position="179"/>
        <end position="334"/>
    </location>
</feature>
<dbReference type="PANTHER" id="PTHR46312">
    <property type="entry name" value="NACHT DOMAIN-CONTAINING PROTEIN"/>
    <property type="match status" value="1"/>
</dbReference>
<sequence length="611" mass="70301">TTFILGKKMGNRSSKKKGSKRGIKTDTTPGANRNLQTPEMRDASSPRQPFQSEASASQFESIPHRETPAALSPTNTNFRASDKQSNPVRKRYSDPLTIEDKKQILIDGLKEEYKLYYDSVKPLPYIQDRLYCVNTIFVESGVVALSGSATSYGKDASWEQLDSYKNIFNDPHRRSNRRIIEGEPGYGKSTLTLQLAYDWCNGVQDSPLADVEILILLRLRQLGNVPSIYRAIKRYLVPKEYRVKERDIKEILESCKSVAFQLDGYDEYPGRDTNEKTDNDEENDVERIIKYKMFQESDVTLTTRYLPNEYDRAKTKRFKLTGFDETARDQYIRKAVCGDDEVAIAKVKKGLKENVILDDLCQIPLLFTMFSHMTHEIEGFQKFKSVTDFLRHAMNCFHSHMRNKSKDFNAKEYSKFLEHNHSELDKIAFEGLSKANQQIAWSQVEFLQRLGQDFYDQYILVGILVEEEMYDIADGQTPGKSDKMKIEVRFYHKLFCEWFASFRVVDILCKVEDSADLEPILGKMDPFDLQYVFRFACGLNSTAGKKIIEYLKSKKDGDKFAILCILEQSGNVEGIVDTVKELCSERITISEEHSKLLQRSTIQLLQIASSH</sequence>
<gene>
    <name evidence="3" type="ORF">BSL78_08755</name>
</gene>
<name>A0A2G8L263_STIJA</name>
<protein>
    <recommendedName>
        <fullName evidence="2">NACHT domain-containing protein</fullName>
    </recommendedName>
</protein>
<dbReference type="AlphaFoldDB" id="A0A2G8L263"/>
<reference evidence="3 4" key="1">
    <citation type="journal article" date="2017" name="PLoS Biol.">
        <title>The sea cucumber genome provides insights into morphological evolution and visceral regeneration.</title>
        <authorList>
            <person name="Zhang X."/>
            <person name="Sun L."/>
            <person name="Yuan J."/>
            <person name="Sun Y."/>
            <person name="Gao Y."/>
            <person name="Zhang L."/>
            <person name="Li S."/>
            <person name="Dai H."/>
            <person name="Hamel J.F."/>
            <person name="Liu C."/>
            <person name="Yu Y."/>
            <person name="Liu S."/>
            <person name="Lin W."/>
            <person name="Guo K."/>
            <person name="Jin S."/>
            <person name="Xu P."/>
            <person name="Storey K.B."/>
            <person name="Huan P."/>
            <person name="Zhang T."/>
            <person name="Zhou Y."/>
            <person name="Zhang J."/>
            <person name="Lin C."/>
            <person name="Li X."/>
            <person name="Xing L."/>
            <person name="Huo D."/>
            <person name="Sun M."/>
            <person name="Wang L."/>
            <person name="Mercier A."/>
            <person name="Li F."/>
            <person name="Yang H."/>
            <person name="Xiang J."/>
        </authorList>
    </citation>
    <scope>NUCLEOTIDE SEQUENCE [LARGE SCALE GENOMIC DNA]</scope>
    <source>
        <strain evidence="3">Shaxun</strain>
        <tissue evidence="3">Muscle</tissue>
    </source>
</reference>
<dbReference type="InterPro" id="IPR007111">
    <property type="entry name" value="NACHT_NTPase"/>
</dbReference>
<evidence type="ECO:0000313" key="4">
    <source>
        <dbReference type="Proteomes" id="UP000230750"/>
    </source>
</evidence>
<feature type="non-terminal residue" evidence="3">
    <location>
        <position position="1"/>
    </location>
</feature>
<dbReference type="Gene3D" id="3.40.50.300">
    <property type="entry name" value="P-loop containing nucleotide triphosphate hydrolases"/>
    <property type="match status" value="1"/>
</dbReference>
<feature type="compositionally biased region" description="Basic residues" evidence="1">
    <location>
        <begin position="9"/>
        <end position="22"/>
    </location>
</feature>
<keyword evidence="4" id="KW-1185">Reference proteome</keyword>
<dbReference type="OrthoDB" id="120976at2759"/>
<accession>A0A2G8L263</accession>
<dbReference type="Proteomes" id="UP000230750">
    <property type="component" value="Unassembled WGS sequence"/>
</dbReference>
<feature type="compositionally biased region" description="Polar residues" evidence="1">
    <location>
        <begin position="45"/>
        <end position="60"/>
    </location>
</feature>
<evidence type="ECO:0000256" key="1">
    <source>
        <dbReference type="SAM" id="MobiDB-lite"/>
    </source>
</evidence>
<organism evidence="3 4">
    <name type="scientific">Stichopus japonicus</name>
    <name type="common">Sea cucumber</name>
    <dbReference type="NCBI Taxonomy" id="307972"/>
    <lineage>
        <taxon>Eukaryota</taxon>
        <taxon>Metazoa</taxon>
        <taxon>Echinodermata</taxon>
        <taxon>Eleutherozoa</taxon>
        <taxon>Echinozoa</taxon>
        <taxon>Holothuroidea</taxon>
        <taxon>Aspidochirotacea</taxon>
        <taxon>Aspidochirotida</taxon>
        <taxon>Stichopodidae</taxon>
        <taxon>Apostichopus</taxon>
    </lineage>
</organism>
<feature type="non-terminal residue" evidence="3">
    <location>
        <position position="611"/>
    </location>
</feature>
<feature type="region of interest" description="Disordered" evidence="1">
    <location>
        <begin position="1"/>
        <end position="91"/>
    </location>
</feature>
<evidence type="ECO:0000259" key="2">
    <source>
        <dbReference type="Pfam" id="PF05729"/>
    </source>
</evidence>
<evidence type="ECO:0000313" key="3">
    <source>
        <dbReference type="EMBL" id="PIK54347.1"/>
    </source>
</evidence>
<dbReference type="SUPFAM" id="SSF52540">
    <property type="entry name" value="P-loop containing nucleoside triphosphate hydrolases"/>
    <property type="match status" value="1"/>
</dbReference>
<dbReference type="PANTHER" id="PTHR46312:SF2">
    <property type="entry name" value="NUCLEOTIDE-BINDING OLIGOMERIZATION DOMAIN-CONTAINING PROTEIN 2-LIKE"/>
    <property type="match status" value="1"/>
</dbReference>
<dbReference type="InterPro" id="IPR027417">
    <property type="entry name" value="P-loop_NTPase"/>
</dbReference>
<feature type="compositionally biased region" description="Polar residues" evidence="1">
    <location>
        <begin position="72"/>
        <end position="87"/>
    </location>
</feature>
<proteinExistence type="predicted"/>
<dbReference type="STRING" id="307972.A0A2G8L263"/>
<comment type="caution">
    <text evidence="3">The sequence shown here is derived from an EMBL/GenBank/DDBJ whole genome shotgun (WGS) entry which is preliminary data.</text>
</comment>
<dbReference type="Pfam" id="PF05729">
    <property type="entry name" value="NACHT"/>
    <property type="match status" value="1"/>
</dbReference>